<dbReference type="EMBL" id="CAJFDI010000004">
    <property type="protein sequence ID" value="CAD5225050.1"/>
    <property type="molecule type" value="Genomic_DNA"/>
</dbReference>
<sequence length="173" mass="19551">MLPGRVLVLIFTYAIVQIECNITDWSKDYPLPYQLNFTDNRHFEIGCMLIIYVRLIHGSTIGLHDENNDVNFFITVRGQNLILNYALHDVWATEIFICDGEANFTECTNNGDVSEVIIERVEGGYNVIINGKRRNPNVFPNKVGTEAIFLLVQSEVGKNFEVTGITALLPDPT</sequence>
<evidence type="ECO:0000313" key="4">
    <source>
        <dbReference type="Proteomes" id="UP000659654"/>
    </source>
</evidence>
<feature type="chain" id="PRO_5036021947" evidence="1">
    <location>
        <begin position="21"/>
        <end position="173"/>
    </location>
</feature>
<evidence type="ECO:0000313" key="5">
    <source>
        <dbReference type="WBParaSite" id="BXY_0434700.1"/>
    </source>
</evidence>
<name>A0A1I7RUD7_BURXY</name>
<dbReference type="SMR" id="A0A1I7RUD7"/>
<dbReference type="AlphaFoldDB" id="A0A1I7RUD7"/>
<feature type="signal peptide" evidence="1">
    <location>
        <begin position="1"/>
        <end position="20"/>
    </location>
</feature>
<dbReference type="Proteomes" id="UP000659654">
    <property type="component" value="Unassembled WGS sequence"/>
</dbReference>
<dbReference type="WBParaSite" id="BXY_0434700.1">
    <property type="protein sequence ID" value="BXY_0434700.1"/>
    <property type="gene ID" value="BXY_0434700"/>
</dbReference>
<protein>
    <submittedName>
        <fullName evidence="2">(pine wood nematode) hypothetical protein</fullName>
    </submittedName>
</protein>
<organism evidence="3 5">
    <name type="scientific">Bursaphelenchus xylophilus</name>
    <name type="common">Pinewood nematode worm</name>
    <name type="synonym">Aphelenchoides xylophilus</name>
    <dbReference type="NCBI Taxonomy" id="6326"/>
    <lineage>
        <taxon>Eukaryota</taxon>
        <taxon>Metazoa</taxon>
        <taxon>Ecdysozoa</taxon>
        <taxon>Nematoda</taxon>
        <taxon>Chromadorea</taxon>
        <taxon>Rhabditida</taxon>
        <taxon>Tylenchina</taxon>
        <taxon>Tylenchomorpha</taxon>
        <taxon>Aphelenchoidea</taxon>
        <taxon>Aphelenchoididae</taxon>
        <taxon>Bursaphelenchus</taxon>
    </lineage>
</organism>
<keyword evidence="4" id="KW-1185">Reference proteome</keyword>
<gene>
    <name evidence="2" type="ORF">BXYJ_LOCUS8350</name>
</gene>
<proteinExistence type="predicted"/>
<dbReference type="Proteomes" id="UP000582659">
    <property type="component" value="Unassembled WGS sequence"/>
</dbReference>
<reference evidence="2" key="2">
    <citation type="submission" date="2020-09" db="EMBL/GenBank/DDBJ databases">
        <authorList>
            <person name="Kikuchi T."/>
        </authorList>
    </citation>
    <scope>NUCLEOTIDE SEQUENCE</scope>
    <source>
        <strain evidence="2">Ka4C1</strain>
    </source>
</reference>
<evidence type="ECO:0000313" key="3">
    <source>
        <dbReference type="Proteomes" id="UP000095284"/>
    </source>
</evidence>
<keyword evidence="1" id="KW-0732">Signal</keyword>
<dbReference type="Proteomes" id="UP000095284">
    <property type="component" value="Unplaced"/>
</dbReference>
<evidence type="ECO:0000313" key="2">
    <source>
        <dbReference type="EMBL" id="CAD5225050.1"/>
    </source>
</evidence>
<accession>A0A1I7RUD7</accession>
<evidence type="ECO:0000256" key="1">
    <source>
        <dbReference type="SAM" id="SignalP"/>
    </source>
</evidence>
<dbReference type="EMBL" id="CAJFCV020000004">
    <property type="protein sequence ID" value="CAG9114056.1"/>
    <property type="molecule type" value="Genomic_DNA"/>
</dbReference>
<reference evidence="5" key="1">
    <citation type="submission" date="2016-11" db="UniProtKB">
        <authorList>
            <consortium name="WormBaseParasite"/>
        </authorList>
    </citation>
    <scope>IDENTIFICATION</scope>
</reference>